<evidence type="ECO:0000256" key="8">
    <source>
        <dbReference type="ARBA" id="ARBA00039490"/>
    </source>
</evidence>
<keyword evidence="5" id="KW-0862">Zinc</keyword>
<dbReference type="InterPro" id="IPR036236">
    <property type="entry name" value="Znf_C2H2_sf"/>
</dbReference>
<evidence type="ECO:0000256" key="2">
    <source>
        <dbReference type="ARBA" id="ARBA00022723"/>
    </source>
</evidence>
<keyword evidence="6" id="KW-0539">Nucleus</keyword>
<evidence type="ECO:0000256" key="10">
    <source>
        <dbReference type="SAM" id="MobiDB-lite"/>
    </source>
</evidence>
<dbReference type="InterPro" id="IPR013087">
    <property type="entry name" value="Znf_C2H2_type"/>
</dbReference>
<dbReference type="GO" id="GO:0008270">
    <property type="term" value="F:zinc ion binding"/>
    <property type="evidence" value="ECO:0007669"/>
    <property type="project" value="UniProtKB-KW"/>
</dbReference>
<evidence type="ECO:0000256" key="7">
    <source>
        <dbReference type="ARBA" id="ARBA00038089"/>
    </source>
</evidence>
<dbReference type="Pfam" id="PF04082">
    <property type="entry name" value="Fungal_trans"/>
    <property type="match status" value="1"/>
</dbReference>
<evidence type="ECO:0000313" key="12">
    <source>
        <dbReference type="EMBL" id="CRG84136.1"/>
    </source>
</evidence>
<comment type="subcellular location">
    <subcellularLocation>
        <location evidence="1">Nucleus</location>
    </subcellularLocation>
</comment>
<dbReference type="SMART" id="SM00355">
    <property type="entry name" value="ZnF_C2H2"/>
    <property type="match status" value="2"/>
</dbReference>
<dbReference type="PANTHER" id="PTHR40626:SF10">
    <property type="entry name" value="C2H2-TYPE DOMAIN-CONTAINING PROTEIN"/>
    <property type="match status" value="1"/>
</dbReference>
<dbReference type="PROSITE" id="PS50157">
    <property type="entry name" value="ZINC_FINGER_C2H2_2"/>
    <property type="match status" value="2"/>
</dbReference>
<dbReference type="GO" id="GO:0000981">
    <property type="term" value="F:DNA-binding transcription factor activity, RNA polymerase II-specific"/>
    <property type="evidence" value="ECO:0007669"/>
    <property type="project" value="InterPro"/>
</dbReference>
<comment type="similarity">
    <text evidence="7">Belongs to the pacC/RIM101 family.</text>
</comment>
<evidence type="ECO:0000256" key="4">
    <source>
        <dbReference type="ARBA" id="ARBA00022771"/>
    </source>
</evidence>
<name>A0A0U1LME2_TALIS</name>
<dbReference type="FunFam" id="3.30.160.60:FF:000340">
    <property type="entry name" value="zinc finger protein 473 isoform X1"/>
    <property type="match status" value="1"/>
</dbReference>
<evidence type="ECO:0000256" key="5">
    <source>
        <dbReference type="ARBA" id="ARBA00022833"/>
    </source>
</evidence>
<organism evidence="12 13">
    <name type="scientific">Talaromyces islandicus</name>
    <name type="common">Penicillium islandicum</name>
    <dbReference type="NCBI Taxonomy" id="28573"/>
    <lineage>
        <taxon>Eukaryota</taxon>
        <taxon>Fungi</taxon>
        <taxon>Dikarya</taxon>
        <taxon>Ascomycota</taxon>
        <taxon>Pezizomycotina</taxon>
        <taxon>Eurotiomycetes</taxon>
        <taxon>Eurotiomycetidae</taxon>
        <taxon>Eurotiales</taxon>
        <taxon>Trichocomaceae</taxon>
        <taxon>Talaromyces</taxon>
        <taxon>Talaromyces sect. Islandici</taxon>
    </lineage>
</organism>
<feature type="domain" description="C2H2-type" evidence="11">
    <location>
        <begin position="8"/>
        <end position="35"/>
    </location>
</feature>
<dbReference type="InterPro" id="IPR007219">
    <property type="entry name" value="XnlR_reg_dom"/>
</dbReference>
<dbReference type="PANTHER" id="PTHR40626">
    <property type="entry name" value="MIP31509P"/>
    <property type="match status" value="1"/>
</dbReference>
<dbReference type="GO" id="GO:0000785">
    <property type="term" value="C:chromatin"/>
    <property type="evidence" value="ECO:0007669"/>
    <property type="project" value="TreeGrafter"/>
</dbReference>
<feature type="domain" description="C2H2-type" evidence="11">
    <location>
        <begin position="36"/>
        <end position="64"/>
    </location>
</feature>
<dbReference type="STRING" id="28573.A0A0U1LME2"/>
<evidence type="ECO:0000256" key="6">
    <source>
        <dbReference type="ARBA" id="ARBA00023242"/>
    </source>
</evidence>
<gene>
    <name evidence="12" type="ORF">PISL3812_01463</name>
</gene>
<keyword evidence="13" id="KW-1185">Reference proteome</keyword>
<reference evidence="12 13" key="1">
    <citation type="submission" date="2015-04" db="EMBL/GenBank/DDBJ databases">
        <authorList>
            <person name="Syromyatnikov M.Y."/>
            <person name="Popov V.N."/>
        </authorList>
    </citation>
    <scope>NUCLEOTIDE SEQUENCE [LARGE SCALE GENOMIC DNA]</scope>
    <source>
        <strain evidence="12">WF-38-12</strain>
    </source>
</reference>
<dbReference type="Proteomes" id="UP000054383">
    <property type="component" value="Unassembled WGS sequence"/>
</dbReference>
<dbReference type="CDD" id="cd12148">
    <property type="entry name" value="fungal_TF_MHR"/>
    <property type="match status" value="1"/>
</dbReference>
<sequence length="680" mass="77776">MQTRRTAHKCPHCAREFARAEHLVRHKRIHTKEKPFCCKHCDQKFSRRDLLRRHEIKTHELDTSMGTDNMNRQDGVGIDGRPPSSSLDQNNSEQRPVPVMLGGPSEPEGFMETGIGETWPNLHSPENEVDFSLQNYFMPGNLNWLDSIHSCDERPSEIDLQRSHTTPSSSSCMFLQSPIARDLGSNWLQDSALPLSPNRWDTMQREVRRYGNFNLPDPPILCRFIDRYFETFHKHQPFIHQPSWSPDTAEVPLILALCANGAVYSLEFDIASELHRLAVTMLSSEDNSLSALQTMMLLAAFSAWNADCNNIRTAVQIQGRLALALRHEWTRAAGSDAPQNEEVWESWLQKESLKRVSYCIFTLANLLTIAYDIMSPVHLEDMYGLPCDEREWNAETPEQWLMAQMTNSERWPHSSAILQRLADNSLPVPQQIGMFSCHIVMSLISQKVMLFRKCCSPTYPGFADLCQHYFHILRRWQIMWESEPEASLTPDHPGGPILFNCTALLRLAYIRLAVDYSPIRAAFTLPTTLEDIADRINVLPLPTRCSQTTRAVLHACLALRIPVHLGLKVVSRSSFWVWSVQHALCYFDCALLLGQWLQMMQHTQDISQEEQNVLDLAHQIVDVSVTGSSRATRSTRSIDPAHLLDLWAQLLDTKETTVWHIMPSMAKVLRLHAQRLAKQM</sequence>
<proteinExistence type="inferred from homology"/>
<feature type="compositionally biased region" description="Polar residues" evidence="10">
    <location>
        <begin position="83"/>
        <end position="94"/>
    </location>
</feature>
<dbReference type="InterPro" id="IPR051059">
    <property type="entry name" value="VerF-like"/>
</dbReference>
<dbReference type="AlphaFoldDB" id="A0A0U1LME2"/>
<dbReference type="Pfam" id="PF00096">
    <property type="entry name" value="zf-C2H2"/>
    <property type="match status" value="1"/>
</dbReference>
<keyword evidence="3" id="KW-0677">Repeat</keyword>
<dbReference type="OMA" id="HEIKTHE"/>
<feature type="region of interest" description="Disordered" evidence="10">
    <location>
        <begin position="64"/>
        <end position="98"/>
    </location>
</feature>
<keyword evidence="2" id="KW-0479">Metal-binding</keyword>
<protein>
    <recommendedName>
        <fullName evidence="8">pH-response transcription factor pacC/RIM101</fullName>
    </recommendedName>
</protein>
<evidence type="ECO:0000256" key="1">
    <source>
        <dbReference type="ARBA" id="ARBA00004123"/>
    </source>
</evidence>
<dbReference type="GO" id="GO:0006351">
    <property type="term" value="P:DNA-templated transcription"/>
    <property type="evidence" value="ECO:0007669"/>
    <property type="project" value="InterPro"/>
</dbReference>
<dbReference type="GO" id="GO:0000978">
    <property type="term" value="F:RNA polymerase II cis-regulatory region sequence-specific DNA binding"/>
    <property type="evidence" value="ECO:0007669"/>
    <property type="project" value="InterPro"/>
</dbReference>
<accession>A0A0U1LME2</accession>
<dbReference type="OrthoDB" id="654211at2759"/>
<evidence type="ECO:0000259" key="11">
    <source>
        <dbReference type="PROSITE" id="PS50157"/>
    </source>
</evidence>
<keyword evidence="4 9" id="KW-0863">Zinc-finger</keyword>
<dbReference type="SUPFAM" id="SSF57667">
    <property type="entry name" value="beta-beta-alpha zinc fingers"/>
    <property type="match status" value="1"/>
</dbReference>
<dbReference type="EMBL" id="CVMT01000001">
    <property type="protein sequence ID" value="CRG84136.1"/>
    <property type="molecule type" value="Genomic_DNA"/>
</dbReference>
<evidence type="ECO:0000256" key="3">
    <source>
        <dbReference type="ARBA" id="ARBA00022737"/>
    </source>
</evidence>
<evidence type="ECO:0000313" key="13">
    <source>
        <dbReference type="Proteomes" id="UP000054383"/>
    </source>
</evidence>
<dbReference type="GO" id="GO:0005634">
    <property type="term" value="C:nucleus"/>
    <property type="evidence" value="ECO:0007669"/>
    <property type="project" value="UniProtKB-SubCell"/>
</dbReference>
<evidence type="ECO:0000256" key="9">
    <source>
        <dbReference type="PROSITE-ProRule" id="PRU00042"/>
    </source>
</evidence>
<dbReference type="PROSITE" id="PS00028">
    <property type="entry name" value="ZINC_FINGER_C2H2_1"/>
    <property type="match status" value="2"/>
</dbReference>
<dbReference type="Gene3D" id="3.30.160.60">
    <property type="entry name" value="Classic Zinc Finger"/>
    <property type="match status" value="2"/>
</dbReference>